<keyword evidence="2" id="KW-1185">Reference proteome</keyword>
<gene>
    <name evidence="1" type="ORF">SAMN04488128_108121</name>
</gene>
<reference evidence="2" key="1">
    <citation type="submission" date="2017-02" db="EMBL/GenBank/DDBJ databases">
        <authorList>
            <person name="Varghese N."/>
            <person name="Submissions S."/>
        </authorList>
    </citation>
    <scope>NUCLEOTIDE SEQUENCE [LARGE SCALE GENOMIC DNA]</scope>
    <source>
        <strain evidence="2">DSM 22224</strain>
    </source>
</reference>
<sequence length="133" mass="14458">MQLITLLENLASNIDSILYYSESEYPLTIEQWGVLSAVAVPAKIAALHGVDANVVKPVDTAAFFHEVERVADPADAPIAANAQKFKALHQFLNEHFTSLQVVRVENGTRIPVYIVCHQPDGTCIALATTAIES</sequence>
<dbReference type="RefSeq" id="WP_078673174.1">
    <property type="nucleotide sequence ID" value="NZ_FUWZ01000008.1"/>
</dbReference>
<evidence type="ECO:0000313" key="2">
    <source>
        <dbReference type="Proteomes" id="UP000190367"/>
    </source>
</evidence>
<organism evidence="1 2">
    <name type="scientific">Chitinophaga eiseniae</name>
    <dbReference type="NCBI Taxonomy" id="634771"/>
    <lineage>
        <taxon>Bacteria</taxon>
        <taxon>Pseudomonadati</taxon>
        <taxon>Bacteroidota</taxon>
        <taxon>Chitinophagia</taxon>
        <taxon>Chitinophagales</taxon>
        <taxon>Chitinophagaceae</taxon>
        <taxon>Chitinophaga</taxon>
    </lineage>
</organism>
<name>A0A1T4U3S1_9BACT</name>
<proteinExistence type="predicted"/>
<dbReference type="Pfam" id="PF07924">
    <property type="entry name" value="NuiA"/>
    <property type="match status" value="1"/>
</dbReference>
<dbReference type="SUPFAM" id="SSF82602">
    <property type="entry name" value="Nuclease A inhibitor (NuiA)"/>
    <property type="match status" value="1"/>
</dbReference>
<dbReference type="Gene3D" id="3.40.1460.10">
    <property type="entry name" value="Nuclease A inhibitor-like"/>
    <property type="match status" value="1"/>
</dbReference>
<protein>
    <submittedName>
        <fullName evidence="1">Nuclease A inhibitor-like protein</fullName>
    </submittedName>
</protein>
<dbReference type="AlphaFoldDB" id="A0A1T4U3S1"/>
<dbReference type="EMBL" id="FUWZ01000008">
    <property type="protein sequence ID" value="SKA47168.1"/>
    <property type="molecule type" value="Genomic_DNA"/>
</dbReference>
<dbReference type="Proteomes" id="UP000190367">
    <property type="component" value="Unassembled WGS sequence"/>
</dbReference>
<dbReference type="InterPro" id="IPR036587">
    <property type="entry name" value="NucleaseA_inhib-like_sf"/>
</dbReference>
<accession>A0A1T4U3S1</accession>
<dbReference type="InterPro" id="IPR012489">
    <property type="entry name" value="NucleaseA_inhib-like"/>
</dbReference>
<dbReference type="STRING" id="634771.SAMN04488128_108121"/>
<evidence type="ECO:0000313" key="1">
    <source>
        <dbReference type="EMBL" id="SKA47168.1"/>
    </source>
</evidence>
<dbReference type="OrthoDB" id="674042at2"/>